<feature type="compositionally biased region" description="Low complexity" evidence="1">
    <location>
        <begin position="94"/>
        <end position="104"/>
    </location>
</feature>
<feature type="non-terminal residue" evidence="2">
    <location>
        <position position="1"/>
    </location>
</feature>
<dbReference type="AlphaFoldDB" id="E5KHE5"/>
<feature type="non-terminal residue" evidence="2">
    <location>
        <position position="144"/>
    </location>
</feature>
<dbReference type="EMBL" id="HQ130740">
    <property type="protein sequence ID" value="ADQ43545.1"/>
    <property type="molecule type" value="mRNA"/>
</dbReference>
<accession>E5KHE5</accession>
<name>E5KHE5_9ORTH</name>
<protein>
    <submittedName>
        <fullName evidence="2">Male accessory gland protein ACG69</fullName>
    </submittedName>
</protein>
<feature type="compositionally biased region" description="Polar residues" evidence="1">
    <location>
        <begin position="71"/>
        <end position="85"/>
    </location>
</feature>
<feature type="compositionally biased region" description="Low complexity" evidence="1">
    <location>
        <begin position="115"/>
        <end position="144"/>
    </location>
</feature>
<evidence type="ECO:0000256" key="1">
    <source>
        <dbReference type="SAM" id="MobiDB-lite"/>
    </source>
</evidence>
<organism evidence="2">
    <name type="scientific">Allonemobius socius</name>
    <dbReference type="NCBI Taxonomy" id="208665"/>
    <lineage>
        <taxon>Eukaryota</taxon>
        <taxon>Metazoa</taxon>
        <taxon>Ecdysozoa</taxon>
        <taxon>Arthropoda</taxon>
        <taxon>Hexapoda</taxon>
        <taxon>Insecta</taxon>
        <taxon>Pterygota</taxon>
        <taxon>Neoptera</taxon>
        <taxon>Polyneoptera</taxon>
        <taxon>Orthoptera</taxon>
        <taxon>Ensifera</taxon>
        <taxon>Gryllidea</taxon>
        <taxon>Grylloidea</taxon>
        <taxon>Trigonidiidae</taxon>
        <taxon>Nemobiinae</taxon>
        <taxon>Allonemobius</taxon>
        <taxon>Allonemobius socius complex</taxon>
    </lineage>
</organism>
<feature type="compositionally biased region" description="Polar residues" evidence="1">
    <location>
        <begin position="39"/>
        <end position="48"/>
    </location>
</feature>
<sequence length="144" mass="15434">ITGLSVLTFIGSVSSSRWNSYYDYQPSQSQSSLFGDANSLYSSQSNQKVKSHPGNHIESSYPDDTSLYGVGSQQPKWQQQSSMYSQGKPGPMEGSVGSGSSNNPNPSPTPDKTPESLLPSNSYGSSSYYGTGESESSMYSQQAQ</sequence>
<evidence type="ECO:0000313" key="2">
    <source>
        <dbReference type="EMBL" id="ADQ43545.1"/>
    </source>
</evidence>
<reference evidence="2" key="1">
    <citation type="journal article" date="2011" name="Mol. Biol. Evol.">
        <title>Comparative proteomics uncovers the signature of natural selection acting on the ejaculate proteomes of two cricket species isolated by postmating, prezygotic phenotypes.</title>
        <authorList>
            <person name="Marshall J.L."/>
            <person name="Huestis D.L."/>
            <person name="Garcia C."/>
            <person name="Hiromasa Y."/>
            <person name="Wheeler S."/>
            <person name="Noh S."/>
            <person name="Tomich J.M."/>
            <person name="Howard D.J."/>
        </authorList>
    </citation>
    <scope>NUCLEOTIDE SEQUENCE</scope>
</reference>
<proteinExistence type="evidence at transcript level"/>
<feature type="region of interest" description="Disordered" evidence="1">
    <location>
        <begin position="26"/>
        <end position="144"/>
    </location>
</feature>